<reference evidence="1 2" key="1">
    <citation type="submission" date="2020-12" db="EMBL/GenBank/DDBJ databases">
        <title>FDA dAtabase for Regulatory Grade micrObial Sequences (FDA-ARGOS): Supporting development and validation of Infectious Disease Dx tests.</title>
        <authorList>
            <person name="Sproer C."/>
            <person name="Gronow S."/>
            <person name="Severitt S."/>
            <person name="Schroder I."/>
            <person name="Tallon L."/>
            <person name="Sadzewicz L."/>
            <person name="Zhao X."/>
            <person name="Boylan J."/>
            <person name="Ott S."/>
            <person name="Bowen H."/>
            <person name="Vavikolanu K."/>
            <person name="Mehta A."/>
            <person name="Aluvathingal J."/>
            <person name="Nadendla S."/>
            <person name="Lowell S."/>
            <person name="Myers T."/>
            <person name="Yan Y."/>
            <person name="Sichtig H."/>
        </authorList>
    </citation>
    <scope>NUCLEOTIDE SEQUENCE [LARGE SCALE GENOMIC DNA]</scope>
    <source>
        <strain evidence="1 2">FDAARGOS_902</strain>
    </source>
</reference>
<dbReference type="Proteomes" id="UP000594979">
    <property type="component" value="Chromosome"/>
</dbReference>
<dbReference type="RefSeq" id="WP_197932086.1">
    <property type="nucleotide sequence ID" value="NZ_CP065682.1"/>
</dbReference>
<dbReference type="AlphaFoldDB" id="A0A7T2THM6"/>
<gene>
    <name evidence="1" type="ORF">I6G59_01225</name>
</gene>
<dbReference type="EMBL" id="CP065682">
    <property type="protein sequence ID" value="QPS33994.1"/>
    <property type="molecule type" value="Genomic_DNA"/>
</dbReference>
<protein>
    <submittedName>
        <fullName evidence="1">Uncharacterized protein</fullName>
    </submittedName>
</protein>
<evidence type="ECO:0000313" key="1">
    <source>
        <dbReference type="EMBL" id="QPS33994.1"/>
    </source>
</evidence>
<name>A0A7T2THM6_9MICO</name>
<organism evidence="1 2">
    <name type="scientific">Brevibacterium casei</name>
    <dbReference type="NCBI Taxonomy" id="33889"/>
    <lineage>
        <taxon>Bacteria</taxon>
        <taxon>Bacillati</taxon>
        <taxon>Actinomycetota</taxon>
        <taxon>Actinomycetes</taxon>
        <taxon>Micrococcales</taxon>
        <taxon>Brevibacteriaceae</taxon>
        <taxon>Brevibacterium</taxon>
    </lineage>
</organism>
<evidence type="ECO:0000313" key="2">
    <source>
        <dbReference type="Proteomes" id="UP000594979"/>
    </source>
</evidence>
<sequence length="51" mass="5651">MTKPTTTATGPEAVAQIVALQAQRITRMEASLRRIETMLEQSDPKHSRKDG</sequence>
<proteinExistence type="predicted"/>
<dbReference type="KEGG" id="bcau:I6G59_01225"/>
<accession>A0A7T2THM6</accession>